<dbReference type="Pfam" id="PF00326">
    <property type="entry name" value="Peptidase_S9"/>
    <property type="match status" value="1"/>
</dbReference>
<sequence>MAEIRSVRAHRAFSKGFYRSADFDYEVRCALGAASHGAADAGEVLATIDDVADGDHERWFEAWLATGSRVRALADAESAAGRTVSAASSYLRAATYLGVAVNAAGALESDAQLLPTFRLQRSCWDGFVDTAAVEVERVDIPYEDTTLPGYLFRSGGDAAVRPTLVMVNGSDGATSGLWSNGAAGALARGYTVLMFDGPGQQSMLFEHGVGFRPDWEAVLTPVVDFVLDQPGVDRRRLAAYGISQGGFWLARALAFEHRFTAAVLDPGVMDVSASWTDNIPSPLLKLFRAGKKESFDHDMGIGMRFSPATARTWRFRARPYGKDSYFDTLTEVHRYTLSDAEAAQSTTPLLLADPEREQFWPGQSERLAHACGGPSELVPFTAAEGADFHCQPMARQLIDARMFAWLDAALSR</sequence>
<dbReference type="PANTHER" id="PTHR22946:SF12">
    <property type="entry name" value="CONIDIAL PIGMENT BIOSYNTHESIS PROTEIN AYG1 (AFU_ORTHOLOGUE AFUA_2G17550)"/>
    <property type="match status" value="1"/>
</dbReference>
<reference evidence="4" key="1">
    <citation type="journal article" date="2019" name="Int. J. Syst. Evol. Microbiol.">
        <title>The Global Catalogue of Microorganisms (GCM) 10K type strain sequencing project: providing services to taxonomists for standard genome sequencing and annotation.</title>
        <authorList>
            <consortium name="The Broad Institute Genomics Platform"/>
            <consortium name="The Broad Institute Genome Sequencing Center for Infectious Disease"/>
            <person name="Wu L."/>
            <person name="Ma J."/>
        </authorList>
    </citation>
    <scope>NUCLEOTIDE SEQUENCE [LARGE SCALE GENOMIC DNA]</scope>
    <source>
        <strain evidence="4">JCM 16923</strain>
    </source>
</reference>
<dbReference type="InterPro" id="IPR050261">
    <property type="entry name" value="FrsA_esterase"/>
</dbReference>
<dbReference type="Gene3D" id="1.20.1440.110">
    <property type="entry name" value="acylaminoacyl peptidase"/>
    <property type="match status" value="1"/>
</dbReference>
<accession>A0ABP7PIG3</accession>
<evidence type="ECO:0000259" key="2">
    <source>
        <dbReference type="Pfam" id="PF00326"/>
    </source>
</evidence>
<dbReference type="RefSeq" id="WP_344784957.1">
    <property type="nucleotide sequence ID" value="NZ_BAAAZW010000008.1"/>
</dbReference>
<protein>
    <submittedName>
        <fullName evidence="3">Alpha/beta fold hydrolase</fullName>
    </submittedName>
</protein>
<dbReference type="Proteomes" id="UP001418444">
    <property type="component" value="Unassembled WGS sequence"/>
</dbReference>
<dbReference type="InterPro" id="IPR029058">
    <property type="entry name" value="AB_hydrolase_fold"/>
</dbReference>
<proteinExistence type="inferred from homology"/>
<evidence type="ECO:0000313" key="3">
    <source>
        <dbReference type="EMBL" id="GAA3966118.1"/>
    </source>
</evidence>
<keyword evidence="4" id="KW-1185">Reference proteome</keyword>
<dbReference type="InterPro" id="IPR001375">
    <property type="entry name" value="Peptidase_S9_cat"/>
</dbReference>
<dbReference type="EMBL" id="BAAAZW010000008">
    <property type="protein sequence ID" value="GAA3966118.1"/>
    <property type="molecule type" value="Genomic_DNA"/>
</dbReference>
<name>A0ABP7PIG3_9ACTN</name>
<dbReference type="PANTHER" id="PTHR22946">
    <property type="entry name" value="DIENELACTONE HYDROLASE DOMAIN-CONTAINING PROTEIN-RELATED"/>
    <property type="match status" value="1"/>
</dbReference>
<comment type="caution">
    <text evidence="3">The sequence shown here is derived from an EMBL/GenBank/DDBJ whole genome shotgun (WGS) entry which is preliminary data.</text>
</comment>
<comment type="similarity">
    <text evidence="1">Belongs to the AB hydrolase superfamily.</text>
</comment>
<evidence type="ECO:0000313" key="4">
    <source>
        <dbReference type="Proteomes" id="UP001418444"/>
    </source>
</evidence>
<organism evidence="3 4">
    <name type="scientific">Gordonia caeni</name>
    <dbReference type="NCBI Taxonomy" id="1007097"/>
    <lineage>
        <taxon>Bacteria</taxon>
        <taxon>Bacillati</taxon>
        <taxon>Actinomycetota</taxon>
        <taxon>Actinomycetes</taxon>
        <taxon>Mycobacteriales</taxon>
        <taxon>Gordoniaceae</taxon>
        <taxon>Gordonia</taxon>
    </lineage>
</organism>
<dbReference type="Gene3D" id="3.40.50.1820">
    <property type="entry name" value="alpha/beta hydrolase"/>
    <property type="match status" value="1"/>
</dbReference>
<evidence type="ECO:0000256" key="1">
    <source>
        <dbReference type="ARBA" id="ARBA00008645"/>
    </source>
</evidence>
<dbReference type="SUPFAM" id="SSF53474">
    <property type="entry name" value="alpha/beta-Hydrolases"/>
    <property type="match status" value="1"/>
</dbReference>
<gene>
    <name evidence="3" type="ORF">GCM10022231_28720</name>
</gene>
<dbReference type="GO" id="GO:0016787">
    <property type="term" value="F:hydrolase activity"/>
    <property type="evidence" value="ECO:0007669"/>
    <property type="project" value="UniProtKB-KW"/>
</dbReference>
<feature type="domain" description="Peptidase S9 prolyl oligopeptidase catalytic" evidence="2">
    <location>
        <begin position="220"/>
        <end position="277"/>
    </location>
</feature>
<keyword evidence="3" id="KW-0378">Hydrolase</keyword>